<proteinExistence type="predicted"/>
<evidence type="ECO:0000259" key="2">
    <source>
        <dbReference type="PROSITE" id="PS51502"/>
    </source>
</evidence>
<name>A0A839TLH4_9BACL</name>
<sequence>MKDGAIIHSVIFSLKHENGSSAEQRFLEDGRAALSSIPTVKEFQVFREISPKNTYDFGFSMRFDSRADYEAYNAHPQHVAFVRDRWDHEVIQFLEIDYAGYEHRS</sequence>
<dbReference type="Proteomes" id="UP000517523">
    <property type="component" value="Unassembled WGS sequence"/>
</dbReference>
<dbReference type="PANTHER" id="PTHR33178:SF10">
    <property type="entry name" value="STRESS-RESPONSE A_B BARREL DOMAIN-CONTAINING PROTEIN"/>
    <property type="match status" value="1"/>
</dbReference>
<dbReference type="InterPro" id="IPR044662">
    <property type="entry name" value="HS1/DABB1-like"/>
</dbReference>
<dbReference type="EMBL" id="JACHXJ010000001">
    <property type="protein sequence ID" value="MBB3126580.1"/>
    <property type="molecule type" value="Genomic_DNA"/>
</dbReference>
<evidence type="ECO:0000256" key="1">
    <source>
        <dbReference type="ARBA" id="ARBA00011738"/>
    </source>
</evidence>
<accession>A0A839TLH4</accession>
<evidence type="ECO:0000313" key="3">
    <source>
        <dbReference type="EMBL" id="MBB3126580.1"/>
    </source>
</evidence>
<organism evidence="3 4">
    <name type="scientific">Paenibacillus rhizosphaerae</name>
    <dbReference type="NCBI Taxonomy" id="297318"/>
    <lineage>
        <taxon>Bacteria</taxon>
        <taxon>Bacillati</taxon>
        <taxon>Bacillota</taxon>
        <taxon>Bacilli</taxon>
        <taxon>Bacillales</taxon>
        <taxon>Paenibacillaceae</taxon>
        <taxon>Paenibacillus</taxon>
    </lineage>
</organism>
<dbReference type="PANTHER" id="PTHR33178">
    <property type="match status" value="1"/>
</dbReference>
<dbReference type="SUPFAM" id="SSF54909">
    <property type="entry name" value="Dimeric alpha+beta barrel"/>
    <property type="match status" value="1"/>
</dbReference>
<dbReference type="Pfam" id="PF07876">
    <property type="entry name" value="Dabb"/>
    <property type="match status" value="1"/>
</dbReference>
<reference evidence="3 4" key="1">
    <citation type="submission" date="2020-08" db="EMBL/GenBank/DDBJ databases">
        <title>Genomic Encyclopedia of Type Strains, Phase III (KMG-III): the genomes of soil and plant-associated and newly described type strains.</title>
        <authorList>
            <person name="Whitman W."/>
        </authorList>
    </citation>
    <scope>NUCLEOTIDE SEQUENCE [LARGE SCALE GENOMIC DNA]</scope>
    <source>
        <strain evidence="3 4">CECT 5831</strain>
    </source>
</reference>
<dbReference type="PROSITE" id="PS51502">
    <property type="entry name" value="S_R_A_B_BARREL"/>
    <property type="match status" value="1"/>
</dbReference>
<dbReference type="SMART" id="SM00886">
    <property type="entry name" value="Dabb"/>
    <property type="match status" value="1"/>
</dbReference>
<protein>
    <recommendedName>
        <fullName evidence="2">Stress-response A/B barrel domain-containing protein</fullName>
    </recommendedName>
</protein>
<feature type="domain" description="Stress-response A/B barrel" evidence="2">
    <location>
        <begin position="6"/>
        <end position="98"/>
    </location>
</feature>
<dbReference type="RefSeq" id="WP_183579972.1">
    <property type="nucleotide sequence ID" value="NZ_JACHXJ010000001.1"/>
</dbReference>
<dbReference type="InterPro" id="IPR013097">
    <property type="entry name" value="Dabb"/>
</dbReference>
<dbReference type="AlphaFoldDB" id="A0A839TLH4"/>
<comment type="caution">
    <text evidence="3">The sequence shown here is derived from an EMBL/GenBank/DDBJ whole genome shotgun (WGS) entry which is preliminary data.</text>
</comment>
<gene>
    <name evidence="3" type="ORF">FHS19_001234</name>
</gene>
<comment type="subunit">
    <text evidence="1">Homodimer.</text>
</comment>
<evidence type="ECO:0000313" key="4">
    <source>
        <dbReference type="Proteomes" id="UP000517523"/>
    </source>
</evidence>
<dbReference type="Gene3D" id="3.30.70.100">
    <property type="match status" value="1"/>
</dbReference>
<dbReference type="InterPro" id="IPR011008">
    <property type="entry name" value="Dimeric_a/b-barrel"/>
</dbReference>